<gene>
    <name evidence="1" type="ORF">BJ138DRAFT_1141785</name>
</gene>
<accession>A0ACB8AQH1</accession>
<reference evidence="1" key="1">
    <citation type="journal article" date="2021" name="New Phytol.">
        <title>Evolutionary innovations through gain and loss of genes in the ectomycorrhizal Boletales.</title>
        <authorList>
            <person name="Wu G."/>
            <person name="Miyauchi S."/>
            <person name="Morin E."/>
            <person name="Kuo A."/>
            <person name="Drula E."/>
            <person name="Varga T."/>
            <person name="Kohler A."/>
            <person name="Feng B."/>
            <person name="Cao Y."/>
            <person name="Lipzen A."/>
            <person name="Daum C."/>
            <person name="Hundley H."/>
            <person name="Pangilinan J."/>
            <person name="Johnson J."/>
            <person name="Barry K."/>
            <person name="LaButti K."/>
            <person name="Ng V."/>
            <person name="Ahrendt S."/>
            <person name="Min B."/>
            <person name="Choi I.G."/>
            <person name="Park H."/>
            <person name="Plett J.M."/>
            <person name="Magnuson J."/>
            <person name="Spatafora J.W."/>
            <person name="Nagy L.G."/>
            <person name="Henrissat B."/>
            <person name="Grigoriev I.V."/>
            <person name="Yang Z.L."/>
            <person name="Xu J."/>
            <person name="Martin F.M."/>
        </authorList>
    </citation>
    <scope>NUCLEOTIDE SEQUENCE</scope>
    <source>
        <strain evidence="1">ATCC 28755</strain>
    </source>
</reference>
<evidence type="ECO:0000313" key="2">
    <source>
        <dbReference type="Proteomes" id="UP000790377"/>
    </source>
</evidence>
<dbReference type="Proteomes" id="UP000790377">
    <property type="component" value="Unassembled WGS sequence"/>
</dbReference>
<keyword evidence="2" id="KW-1185">Reference proteome</keyword>
<protein>
    <submittedName>
        <fullName evidence="1">Uncharacterized protein</fullName>
    </submittedName>
</protein>
<sequence>MNNDNDDQGSHRTHRFGQGLHIPATLQNMLRNINHAFTHNNHANTSQSQEDHMDGLEPSTSSQHQETSSHQGASAQVISGQLESGPTSGDVEMEPPVVRPSQTIRPERDDDNDSMPELQSVSDESDESDHDALEVEAMPAARPVDDDHDSAWTDDEEDLPPLEPIAGSRRARVEDDVDEARDRRHPSERAGIPAPNGPPQPQPSNQQQPQFDVAQGLFDGLFNAFNRGGNSETETGEGNANLPPPGNNASPRGPLRGVPVLTAGFAFTIPMAGPLHIPRHGGPTGPNPAGQGPNPTQPGNNNPQDGEGREDFIASIAAFFQEMQTLGQLDDNREDPERAKKLVAGLEVVPIGLVKRMERVGGTLGGHVDGAEEMPNGPGCAICWDSLLDAESDSFRPKEAAESTGTDGEPTNTVEDNEDVQEREHSLSEGSASASLPVTADEPKIISLPCAHVFHASCLLPWFSRAKNATCPTCRFNIDPENLTYTPRQIFAPPPATDNTRNSAATPDVPAPTATAPPAPSASATVITADNPTGDGNTAPAAQPTQQSPLDPIPAPAPTATGPAPPPAHAHTAFTFATPGAGIQFPGAIPFNIPGLQAIFPLAGLGAQPTQSDVPATGSVPDAPPDGQRNPNPQSAQRMRAQSMPNIFPPGSQPPLPAGEFVTIGVDMFVGAPVGDMRPENGAPPTQEMHTFLQNLFRGRGGTTQFFNGHHPHTHDEPPTTTPAAHGPDPTQATNGPQPPPQVFAHWLPRHPHHMHPRRERKTWTVPLAPGPSLRQRVEQKEREADLRCFDISCGIGPSDDDPFPDISTLSLKQVSITPLPSTEIATVGAHVCSHKFHPACLVSAERVAGWGGEDKTEPQVEVSCPVCRAVGCVTRGEWEEGVSSL</sequence>
<organism evidence="1 2">
    <name type="scientific">Hygrophoropsis aurantiaca</name>
    <dbReference type="NCBI Taxonomy" id="72124"/>
    <lineage>
        <taxon>Eukaryota</taxon>
        <taxon>Fungi</taxon>
        <taxon>Dikarya</taxon>
        <taxon>Basidiomycota</taxon>
        <taxon>Agaricomycotina</taxon>
        <taxon>Agaricomycetes</taxon>
        <taxon>Agaricomycetidae</taxon>
        <taxon>Boletales</taxon>
        <taxon>Coniophorineae</taxon>
        <taxon>Hygrophoropsidaceae</taxon>
        <taxon>Hygrophoropsis</taxon>
    </lineage>
</organism>
<comment type="caution">
    <text evidence="1">The sequence shown here is derived from an EMBL/GenBank/DDBJ whole genome shotgun (WGS) entry which is preliminary data.</text>
</comment>
<evidence type="ECO:0000313" key="1">
    <source>
        <dbReference type="EMBL" id="KAH7915455.1"/>
    </source>
</evidence>
<name>A0ACB8AQH1_9AGAM</name>
<proteinExistence type="predicted"/>
<dbReference type="EMBL" id="MU267600">
    <property type="protein sequence ID" value="KAH7915455.1"/>
    <property type="molecule type" value="Genomic_DNA"/>
</dbReference>